<organism evidence="27 28">
    <name type="scientific">Cirrhinus mrigala</name>
    <name type="common">Mrigala</name>
    <dbReference type="NCBI Taxonomy" id="683832"/>
    <lineage>
        <taxon>Eukaryota</taxon>
        <taxon>Metazoa</taxon>
        <taxon>Chordata</taxon>
        <taxon>Craniata</taxon>
        <taxon>Vertebrata</taxon>
        <taxon>Euteleostomi</taxon>
        <taxon>Actinopterygii</taxon>
        <taxon>Neopterygii</taxon>
        <taxon>Teleostei</taxon>
        <taxon>Ostariophysi</taxon>
        <taxon>Cypriniformes</taxon>
        <taxon>Cyprinidae</taxon>
        <taxon>Labeoninae</taxon>
        <taxon>Labeonini</taxon>
        <taxon>Cirrhinus</taxon>
    </lineage>
</organism>
<dbReference type="SMART" id="SM00343">
    <property type="entry name" value="ZnF_C2HC"/>
    <property type="match status" value="1"/>
</dbReference>
<dbReference type="CDD" id="cd00303">
    <property type="entry name" value="retropepsin_like"/>
    <property type="match status" value="1"/>
</dbReference>
<evidence type="ECO:0000256" key="15">
    <source>
        <dbReference type="ARBA" id="ARBA00022932"/>
    </source>
</evidence>
<feature type="non-terminal residue" evidence="27">
    <location>
        <position position="1"/>
    </location>
</feature>
<feature type="region of interest" description="Disordered" evidence="21">
    <location>
        <begin position="1007"/>
        <end position="1026"/>
    </location>
</feature>
<dbReference type="Pfam" id="PF00665">
    <property type="entry name" value="rve"/>
    <property type="match status" value="1"/>
</dbReference>
<keyword evidence="18" id="KW-0511">Multifunctional enzyme</keyword>
<proteinExistence type="inferred from homology"/>
<evidence type="ECO:0000256" key="13">
    <source>
        <dbReference type="ARBA" id="ARBA00022908"/>
    </source>
</evidence>
<evidence type="ECO:0000256" key="14">
    <source>
        <dbReference type="ARBA" id="ARBA00022918"/>
    </source>
</evidence>
<evidence type="ECO:0000256" key="3">
    <source>
        <dbReference type="ARBA" id="ARBA00012180"/>
    </source>
</evidence>
<feature type="non-terminal residue" evidence="27">
    <location>
        <position position="1521"/>
    </location>
</feature>
<evidence type="ECO:0000256" key="10">
    <source>
        <dbReference type="ARBA" id="ARBA00022759"/>
    </source>
</evidence>
<keyword evidence="8" id="KW-0479">Metal-binding</keyword>
<accession>A0ABD0RU39</accession>
<comment type="subcellular location">
    <subcellularLocation>
        <location evidence="1">Nucleus</location>
    </subcellularLocation>
</comment>
<dbReference type="GO" id="GO:0015074">
    <property type="term" value="P:DNA integration"/>
    <property type="evidence" value="ECO:0007669"/>
    <property type="project" value="UniProtKB-KW"/>
</dbReference>
<dbReference type="InterPro" id="IPR012337">
    <property type="entry name" value="RNaseH-like_sf"/>
</dbReference>
<evidence type="ECO:0000256" key="21">
    <source>
        <dbReference type="SAM" id="MobiDB-lite"/>
    </source>
</evidence>
<feature type="compositionally biased region" description="Basic and acidic residues" evidence="21">
    <location>
        <begin position="1009"/>
        <end position="1021"/>
    </location>
</feature>
<dbReference type="Pfam" id="PF00078">
    <property type="entry name" value="RVT_1"/>
    <property type="match status" value="1"/>
</dbReference>
<dbReference type="InterPro" id="IPR036397">
    <property type="entry name" value="RNaseH_sf"/>
</dbReference>
<keyword evidence="4" id="KW-0645">Protease</keyword>
<dbReference type="InterPro" id="IPR023780">
    <property type="entry name" value="Chromo_domain"/>
</dbReference>
<evidence type="ECO:0000256" key="19">
    <source>
        <dbReference type="ARBA" id="ARBA00039658"/>
    </source>
</evidence>
<dbReference type="InterPro" id="IPR000953">
    <property type="entry name" value="Chromo/chromo_shadow_dom"/>
</dbReference>
<evidence type="ECO:0000256" key="17">
    <source>
        <dbReference type="ARBA" id="ARBA00023172"/>
    </source>
</evidence>
<keyword evidence="22" id="KW-0812">Transmembrane</keyword>
<dbReference type="SUPFAM" id="SSF57756">
    <property type="entry name" value="Retrovirus zinc finger-like domains"/>
    <property type="match status" value="1"/>
</dbReference>
<evidence type="ECO:0000256" key="2">
    <source>
        <dbReference type="ARBA" id="ARBA00010879"/>
    </source>
</evidence>
<evidence type="ECO:0000256" key="4">
    <source>
        <dbReference type="ARBA" id="ARBA00022670"/>
    </source>
</evidence>
<dbReference type="InterPro" id="IPR016197">
    <property type="entry name" value="Chromo-like_dom_sf"/>
</dbReference>
<dbReference type="GO" id="GO:0003964">
    <property type="term" value="F:RNA-directed DNA polymerase activity"/>
    <property type="evidence" value="ECO:0007669"/>
    <property type="project" value="UniProtKB-KW"/>
</dbReference>
<dbReference type="Gene3D" id="3.30.420.10">
    <property type="entry name" value="Ribonuclease H-like superfamily/Ribonuclease H"/>
    <property type="match status" value="1"/>
</dbReference>
<name>A0ABD0RU39_CIRMR</name>
<dbReference type="InterPro" id="IPR043502">
    <property type="entry name" value="DNA/RNA_pol_sf"/>
</dbReference>
<dbReference type="InterPro" id="IPR005162">
    <property type="entry name" value="Retrotrans_gag_dom"/>
</dbReference>
<evidence type="ECO:0000256" key="12">
    <source>
        <dbReference type="ARBA" id="ARBA00022842"/>
    </source>
</evidence>
<keyword evidence="13" id="KW-0229">DNA integration</keyword>
<dbReference type="GO" id="GO:0004523">
    <property type="term" value="F:RNA-DNA hybrid ribonuclease activity"/>
    <property type="evidence" value="ECO:0007669"/>
    <property type="project" value="UniProtKB-EC"/>
</dbReference>
<keyword evidence="5" id="KW-0808">Transferase</keyword>
<keyword evidence="22" id="KW-1133">Transmembrane helix</keyword>
<dbReference type="PROSITE" id="PS50013">
    <property type="entry name" value="CHROMO_2"/>
    <property type="match status" value="1"/>
</dbReference>
<keyword evidence="7" id="KW-0540">Nuclease</keyword>
<dbReference type="FunFam" id="3.30.420.10:FF:000032">
    <property type="entry name" value="Retrovirus-related Pol polyprotein from transposon 297-like Protein"/>
    <property type="match status" value="1"/>
</dbReference>
<evidence type="ECO:0000259" key="24">
    <source>
        <dbReference type="PROSITE" id="PS50158"/>
    </source>
</evidence>
<evidence type="ECO:0000256" key="22">
    <source>
        <dbReference type="SAM" id="Phobius"/>
    </source>
</evidence>
<dbReference type="InterPro" id="IPR041577">
    <property type="entry name" value="RT_RNaseH_2"/>
</dbReference>
<dbReference type="Gene3D" id="3.30.70.270">
    <property type="match status" value="2"/>
</dbReference>
<dbReference type="Gene3D" id="4.10.60.10">
    <property type="entry name" value="Zinc finger, CCHC-type"/>
    <property type="match status" value="1"/>
</dbReference>
<dbReference type="Gene3D" id="2.40.50.40">
    <property type="match status" value="1"/>
</dbReference>
<keyword evidence="12" id="KW-0460">Magnesium</keyword>
<evidence type="ECO:0000256" key="11">
    <source>
        <dbReference type="ARBA" id="ARBA00022801"/>
    </source>
</evidence>
<sequence>HRKVLSFFMVVILSVFSCVGFLVYDPGLLTPFLIPAASHCDLCLCIDLSTGLSALLLFTGDYPCLLTILNKAWQMDPNVSDPSLQKTSPQQDPAALCSVMSEVTQQASVLAAHHQQLDRLTTMTEELVRSMQTLTMAVNQSFAPANPPAAAVTAPPPAAPAASANASRLALPEKYDGSPGKCKGFLMQCAIYVNSQPQCFVTEDSKVSLVCSLLTGKALNWATALWEGRQMTFPTYQHFLAKFREVFDHAEDGKEAEDELLNLRQGSSTAADYSLMFRTLAAWAGWEGKPLKAMYRRGLRMDLQAELTCRDDNKTLEEFMDMAIKMDHLLRSRRGRRSRSPSTTLQSPTHATEEPMQVGFTCLTTEERERRMRNRLCLYCGQSGHLRAQCPARPPRSTSTRVSCTPLSPSLLLDVCLVVRGRHIKTKAFVDSGAAGNFVDQDFANRHLISLFPCTPPMAVAALDGRPLGAGRFHHITEALTLITSSLHTESIQFHVTQSPHHTIILGHPWLTLHDPQISWRDQDITQWSQTCHQKCLSYPQKNHPVTPDIPPETQSLEDLPEVYQDLHMAFSKTRATQLPPHRDTDCAIEIMPGATLPRGRVYPLSQPETQSMQQYIDEELAKGFIRPSTSPASAGFFFVKKKDGTLRPCIDYRALNEITIKYRYPLPLVPTALEQLRSARIFSKLDLRCAYNLIRIRAGEEWKTAFSTTTGHYEYLVMPFGLSNSPSVFQAMINDVFRDMLNKFVIVYIDDILVYSENLQDHIQHVRAVLKRLIQNQLYAKLPKCAFHLSTVSFLGYIISAEGVTMDDNKVSAVLQWPRPQAIKDLQRFLGFANFYRRFIGGFSQVAAPLTSLTRNGSNKLAWTSSSERAFQDLKARFTSAPILRHPDPERQFTVEVDASNTGIGAILSQYHGTPAKLYPCAFFSRKLNPAERNYDVGDRELLAMKSALEEWRHWLEGSTIPFLILTDHKNLEYLRTARRLNARQARWSLFFSRFHFKITYRPGSKNGKADALSRQHDQSPTDVSPASIIPASIIVSPVQWDIMAEISEAQCTDPAPPECPPGLTYVPASLRQRLLTLIHENPSAGHPGIQATRELVLNKFWWPSMSQQIITFVKECVTCNQTKSQHQCPAGLLQPLPIPERPWSHLAVDFITDLPPSNHNTVIFTIIDRFSKACRLIPLPKLPTAWETAQALLNQVFRFYGLPEDIVSDRGPQFTSRVWKALWSQLNVNISLTSGYHPQSNGQVERLNQELSRFLRAYCHLHQNDWSDYLLWAEYAQNSLKKPSTQLTPFQCVLGFQPPLFPWSGEPTNLPAVDTWLQRSEATWDMAHTNLQQAIQRVTHQANRLRRAAPQYQVGQWIWLSTRDLRLRLPSRKLSPRYVGPFKIIKQITPVAFRLELPAHYRISPTFHVSLFKPAVDPGGEGDQDEAAPAETPSLITEGEDIYQVNQILDSRRRGGVLQYLVDWEGYGPEEQSWVNSKDILDPQLTAANRLLVPVEDLGAEEWLTGSVIDSASVALSER</sequence>
<feature type="transmembrane region" description="Helical" evidence="22">
    <location>
        <begin position="7"/>
        <end position="24"/>
    </location>
</feature>
<dbReference type="Gene3D" id="1.10.340.70">
    <property type="match status" value="1"/>
</dbReference>
<dbReference type="GO" id="GO:0008270">
    <property type="term" value="F:zinc ion binding"/>
    <property type="evidence" value="ECO:0007669"/>
    <property type="project" value="UniProtKB-KW"/>
</dbReference>
<dbReference type="Proteomes" id="UP001529510">
    <property type="component" value="Unassembled WGS sequence"/>
</dbReference>
<evidence type="ECO:0000259" key="23">
    <source>
        <dbReference type="PROSITE" id="PS50013"/>
    </source>
</evidence>
<dbReference type="GO" id="GO:0003887">
    <property type="term" value="F:DNA-directed DNA polymerase activity"/>
    <property type="evidence" value="ECO:0007669"/>
    <property type="project" value="UniProtKB-KW"/>
</dbReference>
<evidence type="ECO:0000256" key="5">
    <source>
        <dbReference type="ARBA" id="ARBA00022679"/>
    </source>
</evidence>
<dbReference type="PROSITE" id="PS50994">
    <property type="entry name" value="INTEGRASE"/>
    <property type="match status" value="1"/>
</dbReference>
<evidence type="ECO:0000259" key="26">
    <source>
        <dbReference type="PROSITE" id="PS50994"/>
    </source>
</evidence>
<dbReference type="CDD" id="cd09274">
    <property type="entry name" value="RNase_HI_RT_Ty3"/>
    <property type="match status" value="1"/>
</dbReference>
<dbReference type="PANTHER" id="PTHR37984:SF5">
    <property type="entry name" value="PROTEIN NYNRIN-LIKE"/>
    <property type="match status" value="1"/>
</dbReference>
<dbReference type="FunFam" id="3.30.70.270:FF:000020">
    <property type="entry name" value="Transposon Tf2-6 polyprotein-like Protein"/>
    <property type="match status" value="1"/>
</dbReference>
<comment type="caution">
    <text evidence="27">The sequence shown here is derived from an EMBL/GenBank/DDBJ whole genome shotgun (WGS) entry which is preliminary data.</text>
</comment>
<protein>
    <recommendedName>
        <fullName evidence="19">Gypsy retrotransposon integrase-like protein 1</fullName>
        <ecNumber evidence="3">3.1.26.4</ecNumber>
    </recommendedName>
</protein>
<evidence type="ECO:0000256" key="9">
    <source>
        <dbReference type="ARBA" id="ARBA00022750"/>
    </source>
</evidence>
<dbReference type="EMBL" id="JAMKFB020000001">
    <property type="protein sequence ID" value="KAL0202072.1"/>
    <property type="molecule type" value="Genomic_DNA"/>
</dbReference>
<evidence type="ECO:0000256" key="8">
    <source>
        <dbReference type="ARBA" id="ARBA00022723"/>
    </source>
</evidence>
<keyword evidence="16" id="KW-0238">DNA-binding</keyword>
<dbReference type="EC" id="3.1.26.4" evidence="3"/>
<dbReference type="GO" id="GO:0003677">
    <property type="term" value="F:DNA binding"/>
    <property type="evidence" value="ECO:0007669"/>
    <property type="project" value="UniProtKB-KW"/>
</dbReference>
<dbReference type="Pfam" id="PF03732">
    <property type="entry name" value="Retrotrans_gag"/>
    <property type="match status" value="1"/>
</dbReference>
<dbReference type="InterPro" id="IPR021109">
    <property type="entry name" value="Peptidase_aspartic_dom_sf"/>
</dbReference>
<dbReference type="GO" id="GO:0004190">
    <property type="term" value="F:aspartic-type endopeptidase activity"/>
    <property type="evidence" value="ECO:0007669"/>
    <property type="project" value="UniProtKB-KW"/>
</dbReference>
<keyword evidence="15" id="KW-0239">DNA-directed DNA polymerase</keyword>
<dbReference type="Pfam" id="PF24626">
    <property type="entry name" value="SH3_Tf2-1"/>
    <property type="match status" value="1"/>
</dbReference>
<dbReference type="Gene3D" id="2.40.70.10">
    <property type="entry name" value="Acid Proteases"/>
    <property type="match status" value="1"/>
</dbReference>
<keyword evidence="9" id="KW-0064">Aspartyl protease</keyword>
<dbReference type="Pfam" id="PF17921">
    <property type="entry name" value="Integrase_H2C2"/>
    <property type="match status" value="1"/>
</dbReference>
<feature type="domain" description="Reverse transcriptase" evidence="25">
    <location>
        <begin position="621"/>
        <end position="800"/>
    </location>
</feature>
<evidence type="ECO:0000313" key="28">
    <source>
        <dbReference type="Proteomes" id="UP001529510"/>
    </source>
</evidence>
<dbReference type="GO" id="GO:0006508">
    <property type="term" value="P:proteolysis"/>
    <property type="evidence" value="ECO:0007669"/>
    <property type="project" value="UniProtKB-KW"/>
</dbReference>
<dbReference type="GO" id="GO:0006310">
    <property type="term" value="P:DNA recombination"/>
    <property type="evidence" value="ECO:0007669"/>
    <property type="project" value="UniProtKB-KW"/>
</dbReference>
<dbReference type="SMART" id="SM00298">
    <property type="entry name" value="CHROMO"/>
    <property type="match status" value="1"/>
</dbReference>
<feature type="domain" description="Integrase catalytic" evidence="26">
    <location>
        <begin position="1140"/>
        <end position="1299"/>
    </location>
</feature>
<dbReference type="PROSITE" id="PS50158">
    <property type="entry name" value="ZF_CCHC"/>
    <property type="match status" value="1"/>
</dbReference>
<dbReference type="InterPro" id="IPR050951">
    <property type="entry name" value="Retrovirus_Pol_polyprotein"/>
</dbReference>
<comment type="similarity">
    <text evidence="2">Belongs to the beta type-B retroviral polymerase family. HERV class-II K(HML-2) pol subfamily.</text>
</comment>
<dbReference type="SUPFAM" id="SSF54160">
    <property type="entry name" value="Chromo domain-like"/>
    <property type="match status" value="1"/>
</dbReference>
<dbReference type="SUPFAM" id="SSF56672">
    <property type="entry name" value="DNA/RNA polymerases"/>
    <property type="match status" value="1"/>
</dbReference>
<gene>
    <name evidence="27" type="ORF">M9458_000090</name>
</gene>
<dbReference type="InterPro" id="IPR001584">
    <property type="entry name" value="Integrase_cat-core"/>
</dbReference>
<keyword evidence="22" id="KW-0472">Membrane</keyword>
<evidence type="ECO:0000256" key="7">
    <source>
        <dbReference type="ARBA" id="ARBA00022722"/>
    </source>
</evidence>
<dbReference type="InterPro" id="IPR036875">
    <property type="entry name" value="Znf_CCHC_sf"/>
</dbReference>
<keyword evidence="10" id="KW-0255">Endonuclease</keyword>
<keyword evidence="20" id="KW-0863">Zinc-finger</keyword>
<dbReference type="InterPro" id="IPR041588">
    <property type="entry name" value="Integrase_H2C2"/>
</dbReference>
<keyword evidence="11" id="KW-0378">Hydrolase</keyword>
<dbReference type="PROSITE" id="PS50878">
    <property type="entry name" value="RT_POL"/>
    <property type="match status" value="1"/>
</dbReference>
<evidence type="ECO:0000313" key="27">
    <source>
        <dbReference type="EMBL" id="KAL0202072.1"/>
    </source>
</evidence>
<dbReference type="FunFam" id="1.10.340.70:FF:000001">
    <property type="entry name" value="Retrovirus-related Pol polyprotein from transposon gypsy-like Protein"/>
    <property type="match status" value="1"/>
</dbReference>
<dbReference type="InterPro" id="IPR043128">
    <property type="entry name" value="Rev_trsase/Diguanyl_cyclase"/>
</dbReference>
<keyword evidence="28" id="KW-1185">Reference proteome</keyword>
<dbReference type="Pfam" id="PF17919">
    <property type="entry name" value="RT_RNaseH_2"/>
    <property type="match status" value="1"/>
</dbReference>
<keyword evidence="20" id="KW-0862">Zinc</keyword>
<dbReference type="SUPFAM" id="SSF53098">
    <property type="entry name" value="Ribonuclease H-like"/>
    <property type="match status" value="1"/>
</dbReference>
<feature type="domain" description="Chromo" evidence="23">
    <location>
        <begin position="1445"/>
        <end position="1487"/>
    </location>
</feature>
<keyword evidence="6" id="KW-0548">Nucleotidyltransferase</keyword>
<evidence type="ECO:0000256" key="20">
    <source>
        <dbReference type="PROSITE-ProRule" id="PRU00047"/>
    </source>
</evidence>
<evidence type="ECO:0000259" key="25">
    <source>
        <dbReference type="PROSITE" id="PS50878"/>
    </source>
</evidence>
<dbReference type="InterPro" id="IPR001878">
    <property type="entry name" value="Znf_CCHC"/>
</dbReference>
<dbReference type="InterPro" id="IPR000477">
    <property type="entry name" value="RT_dom"/>
</dbReference>
<reference evidence="27 28" key="1">
    <citation type="submission" date="2024-05" db="EMBL/GenBank/DDBJ databases">
        <title>Genome sequencing and assembly of Indian major carp, Cirrhinus mrigala (Hamilton, 1822).</title>
        <authorList>
            <person name="Mohindra V."/>
            <person name="Chowdhury L.M."/>
            <person name="Lal K."/>
            <person name="Jena J.K."/>
        </authorList>
    </citation>
    <scope>NUCLEOTIDE SEQUENCE [LARGE SCALE GENOMIC DNA]</scope>
    <source>
        <strain evidence="27">CM1030</strain>
        <tissue evidence="27">Blood</tissue>
    </source>
</reference>
<evidence type="ECO:0000256" key="6">
    <source>
        <dbReference type="ARBA" id="ARBA00022695"/>
    </source>
</evidence>
<dbReference type="Pfam" id="PF00385">
    <property type="entry name" value="Chromo"/>
    <property type="match status" value="1"/>
</dbReference>
<feature type="domain" description="CCHC-type" evidence="24">
    <location>
        <begin position="377"/>
        <end position="391"/>
    </location>
</feature>
<dbReference type="CDD" id="cd01647">
    <property type="entry name" value="RT_LTR"/>
    <property type="match status" value="1"/>
</dbReference>
<keyword evidence="17" id="KW-0233">DNA recombination</keyword>
<dbReference type="InterPro" id="IPR056924">
    <property type="entry name" value="SH3_Tf2-1"/>
</dbReference>
<feature type="region of interest" description="Disordered" evidence="21">
    <location>
        <begin position="332"/>
        <end position="351"/>
    </location>
</feature>
<evidence type="ECO:0000256" key="18">
    <source>
        <dbReference type="ARBA" id="ARBA00023268"/>
    </source>
</evidence>
<keyword evidence="14" id="KW-0695">RNA-directed DNA polymerase</keyword>
<dbReference type="GO" id="GO:0005634">
    <property type="term" value="C:nucleus"/>
    <property type="evidence" value="ECO:0007669"/>
    <property type="project" value="UniProtKB-SubCell"/>
</dbReference>
<evidence type="ECO:0000256" key="1">
    <source>
        <dbReference type="ARBA" id="ARBA00004123"/>
    </source>
</evidence>
<dbReference type="PANTHER" id="PTHR37984">
    <property type="entry name" value="PROTEIN CBG26694"/>
    <property type="match status" value="1"/>
</dbReference>
<evidence type="ECO:0000256" key="16">
    <source>
        <dbReference type="ARBA" id="ARBA00023125"/>
    </source>
</evidence>
<dbReference type="Gene3D" id="3.10.10.10">
    <property type="entry name" value="HIV Type 1 Reverse Transcriptase, subunit A, domain 1"/>
    <property type="match status" value="1"/>
</dbReference>
<dbReference type="FunFam" id="3.10.20.370:FF:000003">
    <property type="entry name" value="Transposon Tf2-6 polyprotein"/>
    <property type="match status" value="1"/>
</dbReference>